<protein>
    <recommendedName>
        <fullName evidence="3">Glycolipid-binding domain-containing protein</fullName>
    </recommendedName>
</protein>
<accession>A0A1I3C2F5</accession>
<proteinExistence type="predicted"/>
<evidence type="ECO:0000313" key="1">
    <source>
        <dbReference type="EMBL" id="SFH68171.1"/>
    </source>
</evidence>
<dbReference type="InterPro" id="IPR009467">
    <property type="entry name" value="Glycolipid-bd_prot_put"/>
</dbReference>
<keyword evidence="2" id="KW-1185">Reference proteome</keyword>
<sequence length="176" mass="19523">MESLRLIEDAAGVSAESVVIGSVDGEPFRVRYEIDCDRRHRVQRVEVAVLGRESTSITLRADGNGNWTDGRGREVPSLDGCIDVDVSATPFSNTLPIRRLELDGNESAEIRVAYVSVPDLRVEAASQRYTCLDPIDEDGGRYRYENTSSGFTAELSVDRDGLVVDYPELFDRVPPR</sequence>
<dbReference type="EMBL" id="FOPZ01000017">
    <property type="protein sequence ID" value="SFH68171.1"/>
    <property type="molecule type" value="Genomic_DNA"/>
</dbReference>
<dbReference type="Pfam" id="PF06475">
    <property type="entry name" value="Glycolipid_bind"/>
    <property type="match status" value="1"/>
</dbReference>
<dbReference type="SUPFAM" id="SSF159275">
    <property type="entry name" value="PA1994-like"/>
    <property type="match status" value="1"/>
</dbReference>
<dbReference type="Proteomes" id="UP000323537">
    <property type="component" value="Unassembled WGS sequence"/>
</dbReference>
<dbReference type="AlphaFoldDB" id="A0A1I3C2F5"/>
<gene>
    <name evidence="1" type="ORF">SAMN04488066_11748</name>
</gene>
<evidence type="ECO:0008006" key="3">
    <source>
        <dbReference type="Google" id="ProtNLM"/>
    </source>
</evidence>
<organism evidence="1 2">
    <name type="scientific">Halorubrum aquaticum</name>
    <dbReference type="NCBI Taxonomy" id="387340"/>
    <lineage>
        <taxon>Archaea</taxon>
        <taxon>Methanobacteriati</taxon>
        <taxon>Methanobacteriota</taxon>
        <taxon>Stenosarchaea group</taxon>
        <taxon>Halobacteria</taxon>
        <taxon>Halobacteriales</taxon>
        <taxon>Haloferacaceae</taxon>
        <taxon>Halorubrum</taxon>
    </lineage>
</organism>
<reference evidence="1 2" key="1">
    <citation type="submission" date="2016-10" db="EMBL/GenBank/DDBJ databases">
        <authorList>
            <person name="Varghese N."/>
            <person name="Submissions S."/>
        </authorList>
    </citation>
    <scope>NUCLEOTIDE SEQUENCE [LARGE SCALE GENOMIC DNA]</scope>
    <source>
        <strain evidence="1 2">CGMCC 1.6377</strain>
    </source>
</reference>
<evidence type="ECO:0000313" key="2">
    <source>
        <dbReference type="Proteomes" id="UP000323537"/>
    </source>
</evidence>
<name>A0A1I3C2F5_9EURY</name>